<evidence type="ECO:0000313" key="3">
    <source>
        <dbReference type="Proteomes" id="UP000053342"/>
    </source>
</evidence>
<evidence type="ECO:0000313" key="2">
    <source>
        <dbReference type="EMBL" id="KIW46883.1"/>
    </source>
</evidence>
<dbReference type="InterPro" id="IPR037175">
    <property type="entry name" value="KFase_sf"/>
</dbReference>
<dbReference type="GeneID" id="27354581"/>
<dbReference type="GO" id="GO:0019441">
    <property type="term" value="P:L-tryptophan catabolic process to kynurenine"/>
    <property type="evidence" value="ECO:0007669"/>
    <property type="project" value="InterPro"/>
</dbReference>
<evidence type="ECO:0000256" key="1">
    <source>
        <dbReference type="ARBA" id="ARBA00007865"/>
    </source>
</evidence>
<dbReference type="STRING" id="215243.A0A0D2DUU2"/>
<accession>A0A0D2DUU2</accession>
<dbReference type="AlphaFoldDB" id="A0A0D2DUU2"/>
<dbReference type="PANTHER" id="PTHR34861:SF10">
    <property type="entry name" value="CYCLASE"/>
    <property type="match status" value="1"/>
</dbReference>
<comment type="similarity">
    <text evidence="1">Belongs to the Cyclase 1 superfamily.</text>
</comment>
<dbReference type="Gene3D" id="3.50.30.50">
    <property type="entry name" value="Putative cyclase"/>
    <property type="match status" value="1"/>
</dbReference>
<keyword evidence="3" id="KW-1185">Reference proteome</keyword>
<dbReference type="InterPro" id="IPR018247">
    <property type="entry name" value="EF_Hand_1_Ca_BS"/>
</dbReference>
<dbReference type="PROSITE" id="PS00018">
    <property type="entry name" value="EF_HAND_1"/>
    <property type="match status" value="1"/>
</dbReference>
<name>A0A0D2DUU2_9EURO</name>
<dbReference type="HOGENOM" id="CLU_030671_1_0_1"/>
<protein>
    <recommendedName>
        <fullName evidence="4">Cyclase</fullName>
    </recommendedName>
</protein>
<dbReference type="PANTHER" id="PTHR34861">
    <property type="match status" value="1"/>
</dbReference>
<dbReference type="Pfam" id="PF04199">
    <property type="entry name" value="Cyclase"/>
    <property type="match status" value="1"/>
</dbReference>
<evidence type="ECO:0008006" key="4">
    <source>
        <dbReference type="Google" id="ProtNLM"/>
    </source>
</evidence>
<dbReference type="EMBL" id="KN847333">
    <property type="protein sequence ID" value="KIW46883.1"/>
    <property type="molecule type" value="Genomic_DNA"/>
</dbReference>
<sequence>MLLDPTSESLPKRSALPSIEGAPAGAAWFWGKDDELGRLNLLTPERVAAAARMIKSGEVVNLDWRADLPNPPVFGREPFKHTIKQVTDQVFDDLYDMNTQSGSQWDGFRHVGHAHGGGFIFYNNLSPEEIKNSSRCGVDAWANHGIVGRGVLIDHWDHAKGNKYDPNTTHRITLEDIRACAEKQGITFQYGDILMIRSGWVDTYNKMNDSQRTALGNIPPAECTFVGIEQTEEMIDFLHDNYFSAVAGDAPAFEAWPTNQSWFHHQYLLSLWGAPIGEMWDLEKLSEVCKKRNQYTFFFSSSPANVKAGLVIVEDVVK</sequence>
<organism evidence="2 3">
    <name type="scientific">Exophiala oligosperma</name>
    <dbReference type="NCBI Taxonomy" id="215243"/>
    <lineage>
        <taxon>Eukaryota</taxon>
        <taxon>Fungi</taxon>
        <taxon>Dikarya</taxon>
        <taxon>Ascomycota</taxon>
        <taxon>Pezizomycotina</taxon>
        <taxon>Eurotiomycetes</taxon>
        <taxon>Chaetothyriomycetidae</taxon>
        <taxon>Chaetothyriales</taxon>
        <taxon>Herpotrichiellaceae</taxon>
        <taxon>Exophiala</taxon>
    </lineage>
</organism>
<dbReference type="SUPFAM" id="SSF102198">
    <property type="entry name" value="Putative cyclase"/>
    <property type="match status" value="1"/>
</dbReference>
<dbReference type="OrthoDB" id="5396at2759"/>
<dbReference type="InterPro" id="IPR007325">
    <property type="entry name" value="KFase/CYL"/>
</dbReference>
<reference evidence="2 3" key="1">
    <citation type="submission" date="2015-01" db="EMBL/GenBank/DDBJ databases">
        <title>The Genome Sequence of Exophiala oligosperma CBS72588.</title>
        <authorList>
            <consortium name="The Broad Institute Genomics Platform"/>
            <person name="Cuomo C."/>
            <person name="de Hoog S."/>
            <person name="Gorbushina A."/>
            <person name="Stielow B."/>
            <person name="Teixiera M."/>
            <person name="Abouelleil A."/>
            <person name="Chapman S.B."/>
            <person name="Priest M."/>
            <person name="Young S.K."/>
            <person name="Wortman J."/>
            <person name="Nusbaum C."/>
            <person name="Birren B."/>
        </authorList>
    </citation>
    <scope>NUCLEOTIDE SEQUENCE [LARGE SCALE GENOMIC DNA]</scope>
    <source>
        <strain evidence="2 3">CBS 72588</strain>
    </source>
</reference>
<proteinExistence type="inferred from homology"/>
<dbReference type="GO" id="GO:0004061">
    <property type="term" value="F:arylformamidase activity"/>
    <property type="evidence" value="ECO:0007669"/>
    <property type="project" value="InterPro"/>
</dbReference>
<dbReference type="RefSeq" id="XP_016267099.1">
    <property type="nucleotide sequence ID" value="XM_016403202.1"/>
</dbReference>
<gene>
    <name evidence="2" type="ORF">PV06_02507</name>
</gene>
<dbReference type="VEuPathDB" id="FungiDB:PV06_02507"/>
<dbReference type="Proteomes" id="UP000053342">
    <property type="component" value="Unassembled WGS sequence"/>
</dbReference>